<dbReference type="RefSeq" id="XP_020046953.1">
    <property type="nucleotide sequence ID" value="XM_020194754.1"/>
</dbReference>
<dbReference type="InParanoid" id="A0A1D2VG74"/>
<keyword evidence="2" id="KW-1185">Reference proteome</keyword>
<name>A0A1D2VG74_9ASCO</name>
<organism evidence="1 2">
    <name type="scientific">Ascoidea rubescens DSM 1968</name>
    <dbReference type="NCBI Taxonomy" id="1344418"/>
    <lineage>
        <taxon>Eukaryota</taxon>
        <taxon>Fungi</taxon>
        <taxon>Dikarya</taxon>
        <taxon>Ascomycota</taxon>
        <taxon>Saccharomycotina</taxon>
        <taxon>Saccharomycetes</taxon>
        <taxon>Ascoideaceae</taxon>
        <taxon>Ascoidea</taxon>
    </lineage>
</organism>
<evidence type="ECO:0000313" key="1">
    <source>
        <dbReference type="EMBL" id="ODV60646.1"/>
    </source>
</evidence>
<dbReference type="AlphaFoldDB" id="A0A1D2VG74"/>
<dbReference type="EMBL" id="KV454481">
    <property type="protein sequence ID" value="ODV60646.1"/>
    <property type="molecule type" value="Genomic_DNA"/>
</dbReference>
<proteinExistence type="predicted"/>
<reference evidence="2" key="1">
    <citation type="submission" date="2016-05" db="EMBL/GenBank/DDBJ databases">
        <title>Comparative genomics of biotechnologically important yeasts.</title>
        <authorList>
            <consortium name="DOE Joint Genome Institute"/>
            <person name="Riley R."/>
            <person name="Haridas S."/>
            <person name="Wolfe K.H."/>
            <person name="Lopes M.R."/>
            <person name="Hittinger C.T."/>
            <person name="Goker M."/>
            <person name="Salamov A."/>
            <person name="Wisecaver J."/>
            <person name="Long T.M."/>
            <person name="Aerts A.L."/>
            <person name="Barry K."/>
            <person name="Choi C."/>
            <person name="Clum A."/>
            <person name="Coughlan A.Y."/>
            <person name="Deshpande S."/>
            <person name="Douglass A.P."/>
            <person name="Hanson S.J."/>
            <person name="Klenk H.-P."/>
            <person name="Labutti K."/>
            <person name="Lapidus A."/>
            <person name="Lindquist E."/>
            <person name="Lipzen A."/>
            <person name="Meier-Kolthoff J.P."/>
            <person name="Ohm R.A."/>
            <person name="Otillar R.P."/>
            <person name="Pangilinan J."/>
            <person name="Peng Y."/>
            <person name="Rokas A."/>
            <person name="Rosa C.A."/>
            <person name="Scheuner C."/>
            <person name="Sibirny A.A."/>
            <person name="Slot J.C."/>
            <person name="Stielow J.B."/>
            <person name="Sun H."/>
            <person name="Kurtzman C.P."/>
            <person name="Blackwell M."/>
            <person name="Grigoriev I.V."/>
            <person name="Jeffries T.W."/>
        </authorList>
    </citation>
    <scope>NUCLEOTIDE SEQUENCE [LARGE SCALE GENOMIC DNA]</scope>
    <source>
        <strain evidence="2">DSM 1968</strain>
    </source>
</reference>
<dbReference type="GeneID" id="30968390"/>
<gene>
    <name evidence="1" type="ORF">ASCRUDRAFT_8265</name>
</gene>
<evidence type="ECO:0000313" key="2">
    <source>
        <dbReference type="Proteomes" id="UP000095038"/>
    </source>
</evidence>
<protein>
    <submittedName>
        <fullName evidence="1">Uncharacterized protein</fullName>
    </submittedName>
</protein>
<sequence length="253" mass="28742">MSIWFLTSSSCNSAIGVLIIVLNSVIHKAYFNYLNVGMIYAKISIPLFTLNQISTRYSARYNNLTGKGKAMTVKEVRREPVVVDDDCLRATLADDDSRYIAFSLIDAASISDGKLNYYIKLTEQLYHEAVDTAISDKKIASKQSNHCCQTERISQQMPVGYECHQNAESALSTYDSDEGANGFSAADSDRAKLPEEYPAWEDHLFFFEEGDMVVDIDNEQLLVSDNDEYLLKDRTYFNRLIDSNNILRFVRTR</sequence>
<accession>A0A1D2VG74</accession>
<dbReference type="Proteomes" id="UP000095038">
    <property type="component" value="Unassembled WGS sequence"/>
</dbReference>